<dbReference type="PANTHER" id="PTHR12128:SF66">
    <property type="entry name" value="4-HYDROXY-2-OXOGLUTARATE ALDOLASE, MITOCHONDRIAL"/>
    <property type="match status" value="1"/>
</dbReference>
<dbReference type="GO" id="GO:0044281">
    <property type="term" value="P:small molecule metabolic process"/>
    <property type="evidence" value="ECO:0007669"/>
    <property type="project" value="UniProtKB-ARBA"/>
</dbReference>
<keyword evidence="2 4" id="KW-0456">Lyase</keyword>
<proteinExistence type="inferred from homology"/>
<dbReference type="InterPro" id="IPR020625">
    <property type="entry name" value="Schiff_base-form_aldolases_AS"/>
</dbReference>
<name>A0A7H9EMX2_9LACO</name>
<dbReference type="PROSITE" id="PS00666">
    <property type="entry name" value="DHDPS_2"/>
    <property type="match status" value="1"/>
</dbReference>
<dbReference type="Pfam" id="PF00701">
    <property type="entry name" value="DHDPS"/>
    <property type="match status" value="1"/>
</dbReference>
<dbReference type="InterPro" id="IPR002220">
    <property type="entry name" value="DapA-like"/>
</dbReference>
<evidence type="ECO:0000256" key="3">
    <source>
        <dbReference type="ARBA" id="ARBA00023270"/>
    </source>
</evidence>
<evidence type="ECO:0000256" key="4">
    <source>
        <dbReference type="PIRNR" id="PIRNR001365"/>
    </source>
</evidence>
<feature type="active site" description="Proton donor/acceptor" evidence="5">
    <location>
        <position position="141"/>
    </location>
</feature>
<evidence type="ECO:0000313" key="7">
    <source>
        <dbReference type="EMBL" id="QLL78679.1"/>
    </source>
</evidence>
<dbReference type="PRINTS" id="PR00146">
    <property type="entry name" value="DHPICSNTHASE"/>
</dbReference>
<evidence type="ECO:0000256" key="1">
    <source>
        <dbReference type="ARBA" id="ARBA00007592"/>
    </source>
</evidence>
<dbReference type="PANTHER" id="PTHR12128">
    <property type="entry name" value="DIHYDRODIPICOLINATE SYNTHASE"/>
    <property type="match status" value="1"/>
</dbReference>
<gene>
    <name evidence="7" type="ORF">GTO87_08830</name>
</gene>
<dbReference type="Gene3D" id="3.20.20.70">
    <property type="entry name" value="Aldolase class I"/>
    <property type="match status" value="1"/>
</dbReference>
<organism evidence="7 8">
    <name type="scientific">Ligilactobacillus saerimneri</name>
    <dbReference type="NCBI Taxonomy" id="228229"/>
    <lineage>
        <taxon>Bacteria</taxon>
        <taxon>Bacillati</taxon>
        <taxon>Bacillota</taxon>
        <taxon>Bacilli</taxon>
        <taxon>Lactobacillales</taxon>
        <taxon>Lactobacillaceae</taxon>
        <taxon>Ligilactobacillus</taxon>
    </lineage>
</organism>
<evidence type="ECO:0000313" key="8">
    <source>
        <dbReference type="Proteomes" id="UP000510886"/>
    </source>
</evidence>
<feature type="binding site" evidence="6">
    <location>
        <position position="49"/>
    </location>
    <ligand>
        <name>pyruvate</name>
        <dbReference type="ChEBI" id="CHEBI:15361"/>
    </ligand>
</feature>
<dbReference type="GO" id="GO:0008840">
    <property type="term" value="F:4-hydroxy-tetrahydrodipicolinate synthase activity"/>
    <property type="evidence" value="ECO:0007669"/>
    <property type="project" value="TreeGrafter"/>
</dbReference>
<accession>A0A7H9EMX2</accession>
<evidence type="ECO:0000256" key="5">
    <source>
        <dbReference type="PIRSR" id="PIRSR001365-1"/>
    </source>
</evidence>
<protein>
    <submittedName>
        <fullName evidence="7">Dihydrodipicolinate synthase family protein</fullName>
    </submittedName>
</protein>
<keyword evidence="3" id="KW-0704">Schiff base</keyword>
<dbReference type="PIRSF" id="PIRSF001365">
    <property type="entry name" value="DHDPS"/>
    <property type="match status" value="1"/>
</dbReference>
<dbReference type="CDD" id="cd00408">
    <property type="entry name" value="DHDPS-like"/>
    <property type="match status" value="1"/>
</dbReference>
<comment type="similarity">
    <text evidence="1 4">Belongs to the DapA family.</text>
</comment>
<dbReference type="Proteomes" id="UP000510886">
    <property type="component" value="Chromosome"/>
</dbReference>
<dbReference type="SMART" id="SM01130">
    <property type="entry name" value="DHDPS"/>
    <property type="match status" value="1"/>
</dbReference>
<dbReference type="AlphaFoldDB" id="A0A7H9EMX2"/>
<dbReference type="SUPFAM" id="SSF51569">
    <property type="entry name" value="Aldolase"/>
    <property type="match status" value="1"/>
</dbReference>
<dbReference type="InterPro" id="IPR013785">
    <property type="entry name" value="Aldolase_TIM"/>
</dbReference>
<dbReference type="KEGG" id="lsw:GTO87_08830"/>
<dbReference type="RefSeq" id="WP_180848847.1">
    <property type="nucleotide sequence ID" value="NZ_CP047418.1"/>
</dbReference>
<dbReference type="GO" id="GO:0005829">
    <property type="term" value="C:cytosol"/>
    <property type="evidence" value="ECO:0007669"/>
    <property type="project" value="TreeGrafter"/>
</dbReference>
<evidence type="ECO:0000256" key="6">
    <source>
        <dbReference type="PIRSR" id="PIRSR001365-2"/>
    </source>
</evidence>
<dbReference type="EMBL" id="CP047418">
    <property type="protein sequence ID" value="QLL78679.1"/>
    <property type="molecule type" value="Genomic_DNA"/>
</dbReference>
<feature type="active site" description="Schiff-base intermediate with substrate" evidence="5">
    <location>
        <position position="170"/>
    </location>
</feature>
<reference evidence="7 8" key="1">
    <citation type="submission" date="2020-01" db="EMBL/GenBank/DDBJ databases">
        <title>Complete and circular genome sequences of six lactobacillus isolates from horses.</title>
        <authorList>
            <person name="Hassan H.M."/>
        </authorList>
    </citation>
    <scope>NUCLEOTIDE SEQUENCE [LARGE SCALE GENOMIC DNA]</scope>
    <source>
        <strain evidence="7 8">1A</strain>
    </source>
</reference>
<sequence>MTTELHASYHIAMPTAFNADESLNAVNTIKYMCYLKAQGVESAMVSGTTGEQHSMTADEKIALVDEIDRHPELADDFEVIFGVASIREREAMRLAHRVEESPVVKGVLLGFPPYIQPTQDEAYQYVMHLGQAMPSKALIIYNNPEQTGFDIAVDTFTRLVAALPNIVGIKETGDWHRAPELLQKAPRKIAIYAGGEHFIADKVKVGYTRISSIGGNLYPVEMQDWFKQLVKDPTVKFAHQDEVDEIDHHQLYVYLKDQLTQKTGIDMGRGRAPIGD</sequence>
<evidence type="ECO:0000256" key="2">
    <source>
        <dbReference type="ARBA" id="ARBA00023239"/>
    </source>
</evidence>